<accession>A0A9D5DTF5</accession>
<keyword evidence="3" id="KW-1185">Reference proteome</keyword>
<evidence type="ECO:0000313" key="3">
    <source>
        <dbReference type="Proteomes" id="UP000051061"/>
    </source>
</evidence>
<evidence type="ECO:0000256" key="1">
    <source>
        <dbReference type="SAM" id="MobiDB-lite"/>
    </source>
</evidence>
<organism evidence="2 3">
    <name type="scientific">Alkalicoccobacillus plakortidis</name>
    <dbReference type="NCBI Taxonomy" id="444060"/>
    <lineage>
        <taxon>Bacteria</taxon>
        <taxon>Bacillati</taxon>
        <taxon>Bacillota</taxon>
        <taxon>Bacilli</taxon>
        <taxon>Bacillales</taxon>
        <taxon>Bacillaceae</taxon>
        <taxon>Alkalicoccobacillus</taxon>
    </lineage>
</organism>
<name>A0A9D5DTF5_9BACI</name>
<dbReference type="EMBL" id="LJJD01000030">
    <property type="protein sequence ID" value="KQL56362.1"/>
    <property type="molecule type" value="Genomic_DNA"/>
</dbReference>
<protein>
    <submittedName>
        <fullName evidence="2">Uncharacterized protein</fullName>
    </submittedName>
</protein>
<comment type="caution">
    <text evidence="2">The sequence shown here is derived from an EMBL/GenBank/DDBJ whole genome shotgun (WGS) entry which is preliminary data.</text>
</comment>
<dbReference type="AlphaFoldDB" id="A0A9D5DTF5"/>
<feature type="compositionally biased region" description="Polar residues" evidence="1">
    <location>
        <begin position="50"/>
        <end position="61"/>
    </location>
</feature>
<reference evidence="2 3" key="1">
    <citation type="submission" date="2015-09" db="EMBL/GenBank/DDBJ databases">
        <title>Genome sequencing project for genomic taxonomy and phylogenomics of Bacillus-like bacteria.</title>
        <authorList>
            <person name="Liu B."/>
            <person name="Wang J."/>
            <person name="Zhu Y."/>
            <person name="Liu G."/>
            <person name="Chen Q."/>
            <person name="Chen Z."/>
            <person name="Lan J."/>
            <person name="Che J."/>
            <person name="Ge C."/>
            <person name="Shi H."/>
            <person name="Pan Z."/>
            <person name="Liu X."/>
        </authorList>
    </citation>
    <scope>NUCLEOTIDE SEQUENCE [LARGE SCALE GENOMIC DNA]</scope>
    <source>
        <strain evidence="2 3">DSM 19153</strain>
    </source>
</reference>
<proteinExistence type="predicted"/>
<sequence>VFVKASWEASEINQREEGPRRKPPWSSRTLPGNEKTPEKVSFLRRKAQKSCASTEASQTKK</sequence>
<dbReference type="Proteomes" id="UP000051061">
    <property type="component" value="Unassembled WGS sequence"/>
</dbReference>
<evidence type="ECO:0000313" key="2">
    <source>
        <dbReference type="EMBL" id="KQL56362.1"/>
    </source>
</evidence>
<feature type="region of interest" description="Disordered" evidence="1">
    <location>
        <begin position="1"/>
        <end position="61"/>
    </location>
</feature>
<feature type="non-terminal residue" evidence="2">
    <location>
        <position position="1"/>
    </location>
</feature>
<gene>
    <name evidence="2" type="ORF">AN965_13625</name>
</gene>